<organism evidence="1 2">
    <name type="scientific">Paenibacillus zeisoli</name>
    <dbReference type="NCBI Taxonomy" id="2496267"/>
    <lineage>
        <taxon>Bacteria</taxon>
        <taxon>Bacillati</taxon>
        <taxon>Bacillota</taxon>
        <taxon>Bacilli</taxon>
        <taxon>Bacillales</taxon>
        <taxon>Paenibacillaceae</taxon>
        <taxon>Paenibacillus</taxon>
    </lineage>
</organism>
<dbReference type="RefSeq" id="WP_127200321.1">
    <property type="nucleotide sequence ID" value="NZ_RZNX01000008.1"/>
</dbReference>
<proteinExistence type="predicted"/>
<dbReference type="AlphaFoldDB" id="A0A3S1B6M9"/>
<gene>
    <name evidence="1" type="ORF">EJP77_16330</name>
</gene>
<comment type="caution">
    <text evidence="1">The sequence shown here is derived from an EMBL/GenBank/DDBJ whole genome shotgun (WGS) entry which is preliminary data.</text>
</comment>
<sequence length="92" mass="10592">MDPIMVNKLVEWHGHSIEVKITDRLGLDPVAPPKTYDLARTELDSDGGYIRFYISDWQFVAVPVFEQLTELTEEEFTSTDSEGKLVYSIKRL</sequence>
<dbReference type="OrthoDB" id="2618305at2"/>
<evidence type="ECO:0000313" key="1">
    <source>
        <dbReference type="EMBL" id="RUT28973.1"/>
    </source>
</evidence>
<keyword evidence="2" id="KW-1185">Reference proteome</keyword>
<reference evidence="1 2" key="1">
    <citation type="submission" date="2018-12" db="EMBL/GenBank/DDBJ databases">
        <authorList>
            <person name="Sun L."/>
            <person name="Chen Z."/>
        </authorList>
    </citation>
    <scope>NUCLEOTIDE SEQUENCE [LARGE SCALE GENOMIC DNA]</scope>
    <source>
        <strain evidence="1 2">3-5-3</strain>
    </source>
</reference>
<evidence type="ECO:0000313" key="2">
    <source>
        <dbReference type="Proteomes" id="UP000272464"/>
    </source>
</evidence>
<protein>
    <submittedName>
        <fullName evidence="1">Uncharacterized protein</fullName>
    </submittedName>
</protein>
<accession>A0A3S1B6M9</accession>
<name>A0A3S1B6M9_9BACL</name>
<dbReference type="EMBL" id="RZNX01000008">
    <property type="protein sequence ID" value="RUT28973.1"/>
    <property type="molecule type" value="Genomic_DNA"/>
</dbReference>
<dbReference type="Proteomes" id="UP000272464">
    <property type="component" value="Unassembled WGS sequence"/>
</dbReference>